<evidence type="ECO:0000313" key="1">
    <source>
        <dbReference type="EMBL" id="KRZ06564.1"/>
    </source>
</evidence>
<protein>
    <submittedName>
        <fullName evidence="1">Uncharacterized protein</fullName>
    </submittedName>
</protein>
<organism evidence="1 2">
    <name type="scientific">Trichinella zimbabwensis</name>
    <dbReference type="NCBI Taxonomy" id="268475"/>
    <lineage>
        <taxon>Eukaryota</taxon>
        <taxon>Metazoa</taxon>
        <taxon>Ecdysozoa</taxon>
        <taxon>Nematoda</taxon>
        <taxon>Enoplea</taxon>
        <taxon>Dorylaimia</taxon>
        <taxon>Trichinellida</taxon>
        <taxon>Trichinellidae</taxon>
        <taxon>Trichinella</taxon>
    </lineage>
</organism>
<dbReference type="AlphaFoldDB" id="A0A0V1H8U7"/>
<sequence>MDESKDDFGRKYYTETKNVRSAQGGWHQTVVNVAFQKWKIIMQCKVVVVVT</sequence>
<dbReference type="Proteomes" id="UP000055024">
    <property type="component" value="Unassembled WGS sequence"/>
</dbReference>
<keyword evidence="2" id="KW-1185">Reference proteome</keyword>
<comment type="caution">
    <text evidence="1">The sequence shown here is derived from an EMBL/GenBank/DDBJ whole genome shotgun (WGS) entry which is preliminary data.</text>
</comment>
<evidence type="ECO:0000313" key="2">
    <source>
        <dbReference type="Proteomes" id="UP000055024"/>
    </source>
</evidence>
<gene>
    <name evidence="1" type="ORF">T11_4719</name>
</gene>
<reference evidence="1 2" key="1">
    <citation type="submission" date="2015-01" db="EMBL/GenBank/DDBJ databases">
        <title>Evolution of Trichinella species and genotypes.</title>
        <authorList>
            <person name="Korhonen P.K."/>
            <person name="Edoardo P."/>
            <person name="Giuseppe L.R."/>
            <person name="Gasser R.B."/>
        </authorList>
    </citation>
    <scope>NUCLEOTIDE SEQUENCE [LARGE SCALE GENOMIC DNA]</scope>
    <source>
        <strain evidence="1">ISS1029</strain>
    </source>
</reference>
<proteinExistence type="predicted"/>
<dbReference type="EMBL" id="JYDP01000116">
    <property type="protein sequence ID" value="KRZ06564.1"/>
    <property type="molecule type" value="Genomic_DNA"/>
</dbReference>
<name>A0A0V1H8U7_9BILA</name>
<accession>A0A0V1H8U7</accession>